<keyword evidence="1" id="KW-0472">Membrane</keyword>
<dbReference type="Pfam" id="PF02470">
    <property type="entry name" value="MlaD"/>
    <property type="match status" value="1"/>
</dbReference>
<protein>
    <recommendedName>
        <fullName evidence="2">Mce/MlaD domain-containing protein</fullName>
    </recommendedName>
</protein>
<dbReference type="InterPro" id="IPR052336">
    <property type="entry name" value="MlaD_Phospholipid_Transporter"/>
</dbReference>
<dbReference type="Proteomes" id="UP000837803">
    <property type="component" value="Unassembled WGS sequence"/>
</dbReference>
<dbReference type="EMBL" id="CAKLPZ010000002">
    <property type="protein sequence ID" value="CAH1000692.1"/>
    <property type="molecule type" value="Genomic_DNA"/>
</dbReference>
<accession>A0ABM9B0S3</accession>
<feature type="domain" description="Mce/MlaD" evidence="2">
    <location>
        <begin position="37"/>
        <end position="115"/>
    </location>
</feature>
<dbReference type="RefSeq" id="WP_238750731.1">
    <property type="nucleotide sequence ID" value="NZ_CAKLPZ010000002.1"/>
</dbReference>
<comment type="caution">
    <text evidence="3">The sequence shown here is derived from an EMBL/GenBank/DDBJ whole genome shotgun (WGS) entry which is preliminary data.</text>
</comment>
<evidence type="ECO:0000259" key="2">
    <source>
        <dbReference type="Pfam" id="PF02470"/>
    </source>
</evidence>
<reference evidence="3" key="1">
    <citation type="submission" date="2021-12" db="EMBL/GenBank/DDBJ databases">
        <authorList>
            <person name="Rodrigo-Torres L."/>
            <person name="Arahal R. D."/>
            <person name="Lucena T."/>
        </authorList>
    </citation>
    <scope>NUCLEOTIDE SEQUENCE</scope>
    <source>
        <strain evidence="3">CECT 8419</strain>
    </source>
</reference>
<dbReference type="PANTHER" id="PTHR33371">
    <property type="entry name" value="INTERMEMBRANE PHOSPHOLIPID TRANSPORT SYSTEM BINDING PROTEIN MLAD-RELATED"/>
    <property type="match status" value="1"/>
</dbReference>
<evidence type="ECO:0000313" key="4">
    <source>
        <dbReference type="Proteomes" id="UP000837803"/>
    </source>
</evidence>
<keyword evidence="4" id="KW-1185">Reference proteome</keyword>
<keyword evidence="1" id="KW-1133">Transmembrane helix</keyword>
<evidence type="ECO:0000256" key="1">
    <source>
        <dbReference type="SAM" id="Phobius"/>
    </source>
</evidence>
<evidence type="ECO:0000313" key="3">
    <source>
        <dbReference type="EMBL" id="CAH1000692.1"/>
    </source>
</evidence>
<keyword evidence="1" id="KW-0812">Transmembrane</keyword>
<name>A0ABM9B0S3_9BACT</name>
<gene>
    <name evidence="3" type="ORF">LEM8419_01826</name>
</gene>
<proteinExistence type="predicted"/>
<organism evidence="3 4">
    <name type="scientific">Neolewinella maritima</name>
    <dbReference type="NCBI Taxonomy" id="1383882"/>
    <lineage>
        <taxon>Bacteria</taxon>
        <taxon>Pseudomonadati</taxon>
        <taxon>Bacteroidota</taxon>
        <taxon>Saprospiria</taxon>
        <taxon>Saprospirales</taxon>
        <taxon>Lewinellaceae</taxon>
        <taxon>Neolewinella</taxon>
    </lineage>
</organism>
<sequence length="340" mass="36353">MTNSTSLRLGIFVTAALVLFIYALLRISDGIDLFKRTLPVYVDFRDVQGLQVGNTVRFAGVAIGEVDAITIQDDTTLRVGLSLDASARTFLHRDALIDIATDGLVGNRIVTVQPGPGKAAPITAGDILMGQPKQELAGMLDALSATNLTLAALADNLLAISEKMNTGPGTVSALLNDSTLATDLRGSARQVRQTTQALQQSARTVDRLLAAAGRGEGNLGYLLQDDGLQGQVEQLGDRLDTLLRVRTDPIVDDLHLTAASLNASASSLEDLMDRLATEDGLVNTLTGDTLAADHLRAVLANLAAGTEKFDTNMLALQHNWFFRGYFRRQAKKARKASNTE</sequence>
<dbReference type="InterPro" id="IPR003399">
    <property type="entry name" value="Mce/MlaD"/>
</dbReference>
<dbReference type="PANTHER" id="PTHR33371:SF4">
    <property type="entry name" value="INTERMEMBRANE PHOSPHOLIPID TRANSPORT SYSTEM BINDING PROTEIN MLAD"/>
    <property type="match status" value="1"/>
</dbReference>
<feature type="transmembrane region" description="Helical" evidence="1">
    <location>
        <begin position="6"/>
        <end position="25"/>
    </location>
</feature>